<dbReference type="AlphaFoldDB" id="A0A540MU00"/>
<evidence type="ECO:0000256" key="5">
    <source>
        <dbReference type="ARBA" id="ARBA00022840"/>
    </source>
</evidence>
<keyword evidence="4" id="KW-0418">Kinase</keyword>
<accession>A0A540MU00</accession>
<dbReference type="PROSITE" id="PS50011">
    <property type="entry name" value="PROTEIN_KINASE_DOM"/>
    <property type="match status" value="1"/>
</dbReference>
<dbReference type="GO" id="GO:0005634">
    <property type="term" value="C:nucleus"/>
    <property type="evidence" value="ECO:0007669"/>
    <property type="project" value="TreeGrafter"/>
</dbReference>
<dbReference type="STRING" id="106549.A0A540MU00"/>
<evidence type="ECO:0000259" key="6">
    <source>
        <dbReference type="PROSITE" id="PS50011"/>
    </source>
</evidence>
<evidence type="ECO:0000256" key="3">
    <source>
        <dbReference type="ARBA" id="ARBA00022741"/>
    </source>
</evidence>
<dbReference type="SUPFAM" id="SSF56112">
    <property type="entry name" value="Protein kinase-like (PK-like)"/>
    <property type="match status" value="1"/>
</dbReference>
<dbReference type="GO" id="GO:0005524">
    <property type="term" value="F:ATP binding"/>
    <property type="evidence" value="ECO:0007669"/>
    <property type="project" value="UniProtKB-KW"/>
</dbReference>
<organism evidence="7 8">
    <name type="scientific">Malus baccata</name>
    <name type="common">Siberian crab apple</name>
    <name type="synonym">Pyrus baccata</name>
    <dbReference type="NCBI Taxonomy" id="106549"/>
    <lineage>
        <taxon>Eukaryota</taxon>
        <taxon>Viridiplantae</taxon>
        <taxon>Streptophyta</taxon>
        <taxon>Embryophyta</taxon>
        <taxon>Tracheophyta</taxon>
        <taxon>Spermatophyta</taxon>
        <taxon>Magnoliopsida</taxon>
        <taxon>eudicotyledons</taxon>
        <taxon>Gunneridae</taxon>
        <taxon>Pentapetalae</taxon>
        <taxon>rosids</taxon>
        <taxon>fabids</taxon>
        <taxon>Rosales</taxon>
        <taxon>Rosaceae</taxon>
        <taxon>Amygdaloideae</taxon>
        <taxon>Maleae</taxon>
        <taxon>Malus</taxon>
    </lineage>
</organism>
<gene>
    <name evidence="7" type="ORF">C1H46_012647</name>
</gene>
<dbReference type="Gene3D" id="3.30.200.20">
    <property type="entry name" value="Phosphorylase Kinase, domain 1"/>
    <property type="match status" value="1"/>
</dbReference>
<dbReference type="EMBL" id="VIEB01000189">
    <property type="protein sequence ID" value="TQE01703.1"/>
    <property type="molecule type" value="Genomic_DNA"/>
</dbReference>
<reference evidence="7 8" key="1">
    <citation type="journal article" date="2019" name="G3 (Bethesda)">
        <title>Sequencing of a Wild Apple (Malus baccata) Genome Unravels the Differences Between Cultivated and Wild Apple Species Regarding Disease Resistance and Cold Tolerance.</title>
        <authorList>
            <person name="Chen X."/>
        </authorList>
    </citation>
    <scope>NUCLEOTIDE SEQUENCE [LARGE SCALE GENOMIC DNA]</scope>
    <source>
        <strain evidence="8">cv. Shandingzi</strain>
        <tissue evidence="7">Leaves</tissue>
    </source>
</reference>
<dbReference type="SMART" id="SM00220">
    <property type="entry name" value="S_TKc"/>
    <property type="match status" value="1"/>
</dbReference>
<dbReference type="Proteomes" id="UP000315295">
    <property type="component" value="Unassembled WGS sequence"/>
</dbReference>
<keyword evidence="2" id="KW-0808">Transferase</keyword>
<dbReference type="GO" id="GO:0004674">
    <property type="term" value="F:protein serine/threonine kinase activity"/>
    <property type="evidence" value="ECO:0007669"/>
    <property type="project" value="UniProtKB-KW"/>
</dbReference>
<dbReference type="PANTHER" id="PTHR45646">
    <property type="entry name" value="SERINE/THREONINE-PROTEIN KINASE DOA-RELATED"/>
    <property type="match status" value="1"/>
</dbReference>
<dbReference type="InterPro" id="IPR011009">
    <property type="entry name" value="Kinase-like_dom_sf"/>
</dbReference>
<evidence type="ECO:0000256" key="4">
    <source>
        <dbReference type="ARBA" id="ARBA00022777"/>
    </source>
</evidence>
<sequence>METQRIMEFPHKNMDKRPRKRPRLAWDMPPPLPPPELLPAFYCGQEFGNGPIPNYTYTSMFYGGVPRNASPPWRPDDKDGHYVFGIGENLTPRWTFGQVLECIDNEKKELVAIKIVRSIHKYREAAMIEIDVLQRLARHDIGGTRCVQIRNWFDYRNHICIVFEKLGPSLYDFLRKNSYRSFPIDLVRELGRQLLESVAFMHDLRLIHTDLKPENILLVSSDYIKVPDYKFLSRWTKEGSYFKNLPKSSAIKLIDFGSTTFEHQDHSYVVSTRHYRAPEVILGLGWNYPCDIWSIGCILVELCSSVDELKHKLLCKIYELDTVKMMAKEEVSKNEEIMKQLFQLWQITCQERDEARTQLQKLVNKLVPSSIPDDQTSILSPQLNIKNPIPQKTLDPPMLKESDSHFVPSQSYNFHALGSYPTNSNLGSPISFPGLQPNPNFLDSNNLGFTKNVVPVGSKIDFGSVLIDNIARVRPLPKKGRLMQAVMEAGPLLQTLLVAPLPKWRNPPPLPSFKNPPALVNGGDHCASLVDQKEEFDSFLAAWISSSGSASFLESSPGFSQIPSSSVLNFARGSACLSNGMELQFGNNNADAMQFQVATGKRRRF</sequence>
<keyword evidence="5" id="KW-0067">ATP-binding</keyword>
<evidence type="ECO:0000313" key="7">
    <source>
        <dbReference type="EMBL" id="TQE01703.1"/>
    </source>
</evidence>
<dbReference type="InterPro" id="IPR051175">
    <property type="entry name" value="CLK_kinases"/>
</dbReference>
<keyword evidence="3" id="KW-0547">Nucleotide-binding</keyword>
<protein>
    <recommendedName>
        <fullName evidence="6">Protein kinase domain-containing protein</fullName>
    </recommendedName>
</protein>
<keyword evidence="8" id="KW-1185">Reference proteome</keyword>
<dbReference type="Pfam" id="PF00069">
    <property type="entry name" value="Pkinase"/>
    <property type="match status" value="1"/>
</dbReference>
<dbReference type="PANTHER" id="PTHR45646:SF12">
    <property type="entry name" value="SERINE_THREONINE-PROTEIN KINASE AFC1"/>
    <property type="match status" value="1"/>
</dbReference>
<dbReference type="Gene3D" id="1.10.510.10">
    <property type="entry name" value="Transferase(Phosphotransferase) domain 1"/>
    <property type="match status" value="1"/>
</dbReference>
<evidence type="ECO:0000256" key="1">
    <source>
        <dbReference type="ARBA" id="ARBA00022527"/>
    </source>
</evidence>
<proteinExistence type="predicted"/>
<dbReference type="PROSITE" id="PS00108">
    <property type="entry name" value="PROTEIN_KINASE_ST"/>
    <property type="match status" value="1"/>
</dbReference>
<evidence type="ECO:0000256" key="2">
    <source>
        <dbReference type="ARBA" id="ARBA00022679"/>
    </source>
</evidence>
<dbReference type="InterPro" id="IPR008271">
    <property type="entry name" value="Ser/Thr_kinase_AS"/>
</dbReference>
<feature type="domain" description="Protein kinase" evidence="6">
    <location>
        <begin position="85"/>
        <end position="367"/>
    </location>
</feature>
<evidence type="ECO:0000313" key="8">
    <source>
        <dbReference type="Proteomes" id="UP000315295"/>
    </source>
</evidence>
<comment type="caution">
    <text evidence="7">The sequence shown here is derived from an EMBL/GenBank/DDBJ whole genome shotgun (WGS) entry which is preliminary data.</text>
</comment>
<name>A0A540MU00_MALBA</name>
<keyword evidence="1" id="KW-0723">Serine/threonine-protein kinase</keyword>
<dbReference type="InterPro" id="IPR000719">
    <property type="entry name" value="Prot_kinase_dom"/>
</dbReference>